<proteinExistence type="predicted"/>
<keyword evidence="2" id="KW-1185">Reference proteome</keyword>
<organism evidence="1 2">
    <name type="scientific">Streptomyces triticagri</name>
    <dbReference type="NCBI Taxonomy" id="2293568"/>
    <lineage>
        <taxon>Bacteria</taxon>
        <taxon>Bacillati</taxon>
        <taxon>Actinomycetota</taxon>
        <taxon>Actinomycetes</taxon>
        <taxon>Kitasatosporales</taxon>
        <taxon>Streptomycetaceae</taxon>
        <taxon>Streptomyces</taxon>
    </lineage>
</organism>
<evidence type="ECO:0000313" key="2">
    <source>
        <dbReference type="Proteomes" id="UP000263094"/>
    </source>
</evidence>
<dbReference type="EMBL" id="QUAK01000194">
    <property type="protein sequence ID" value="RFU83647.1"/>
    <property type="molecule type" value="Genomic_DNA"/>
</dbReference>
<accession>A0A372M036</accession>
<dbReference type="Proteomes" id="UP000263094">
    <property type="component" value="Unassembled WGS sequence"/>
</dbReference>
<protein>
    <submittedName>
        <fullName evidence="1">Uncharacterized protein</fullName>
    </submittedName>
</protein>
<gene>
    <name evidence="1" type="ORF">DY218_27455</name>
</gene>
<evidence type="ECO:0000313" key="1">
    <source>
        <dbReference type="EMBL" id="RFU83647.1"/>
    </source>
</evidence>
<sequence>MTDQEPSELSGAYLRSSAIRLAQSLVETLEALPDEAWTRDGRSRVSTQRTMTVEQATAHELAWQAMLGAMQMATTTSLALSHMSTPVAYGDPAGTNEAMAHAVRTHVRTTLQDPLLIHLLDECGRKPFTCPKCQHTSRHPRDIEQGYCGNCHDWTGTPS</sequence>
<comment type="caution">
    <text evidence="1">The sequence shown here is derived from an EMBL/GenBank/DDBJ whole genome shotgun (WGS) entry which is preliminary data.</text>
</comment>
<name>A0A372M036_9ACTN</name>
<dbReference type="RefSeq" id="WP_128558802.1">
    <property type="nucleotide sequence ID" value="NZ_QUAK01000194.1"/>
</dbReference>
<dbReference type="AlphaFoldDB" id="A0A372M036"/>
<dbReference type="OrthoDB" id="4315661at2"/>
<reference evidence="1 2" key="1">
    <citation type="submission" date="2018-08" db="EMBL/GenBank/DDBJ databases">
        <title>Isolation, diversity and antifungal activity of Actinobacteria from wheat.</title>
        <authorList>
            <person name="Han C."/>
        </authorList>
    </citation>
    <scope>NUCLEOTIDE SEQUENCE [LARGE SCALE GENOMIC DNA]</scope>
    <source>
        <strain evidence="1 2">NEAU-YY421</strain>
    </source>
</reference>